<proteinExistence type="predicted"/>
<organism evidence="2">
    <name type="scientific">anaerobic digester metagenome</name>
    <dbReference type="NCBI Taxonomy" id="1263854"/>
    <lineage>
        <taxon>unclassified sequences</taxon>
        <taxon>metagenomes</taxon>
        <taxon>ecological metagenomes</taxon>
    </lineage>
</organism>
<protein>
    <submittedName>
        <fullName evidence="2">Uncharacterized protein</fullName>
    </submittedName>
</protein>
<reference evidence="2" key="1">
    <citation type="submission" date="2019-03" db="EMBL/GenBank/DDBJ databases">
        <authorList>
            <person name="Hao L."/>
        </authorList>
    </citation>
    <scope>NUCLEOTIDE SEQUENCE</scope>
</reference>
<accession>A0A485LV55</accession>
<dbReference type="EMBL" id="CAADRM010000029">
    <property type="protein sequence ID" value="VFU12081.1"/>
    <property type="molecule type" value="Genomic_DNA"/>
</dbReference>
<dbReference type="AlphaFoldDB" id="A0A485LV55"/>
<evidence type="ECO:0000256" key="1">
    <source>
        <dbReference type="SAM" id="MobiDB-lite"/>
    </source>
</evidence>
<sequence length="75" mass="7773">MQAGWRSACGLDKVSGISSKEGDAGGSGGKIANPRQPPERRFHGTKNGLTNESPIQGGPTPGGNGEKERALWEPT</sequence>
<evidence type="ECO:0000313" key="2">
    <source>
        <dbReference type="EMBL" id="VFU12081.1"/>
    </source>
</evidence>
<feature type="region of interest" description="Disordered" evidence="1">
    <location>
        <begin position="1"/>
        <end position="75"/>
    </location>
</feature>
<gene>
    <name evidence="2" type="ORF">SCFA_1240011</name>
</gene>
<name>A0A485LV55_9ZZZZ</name>
<feature type="compositionally biased region" description="Basic and acidic residues" evidence="1">
    <location>
        <begin position="65"/>
        <end position="75"/>
    </location>
</feature>